<organism evidence="2 3">
    <name type="scientific">Helicobacter canis</name>
    <dbReference type="NCBI Taxonomy" id="29419"/>
    <lineage>
        <taxon>Bacteria</taxon>
        <taxon>Pseudomonadati</taxon>
        <taxon>Campylobacterota</taxon>
        <taxon>Epsilonproteobacteria</taxon>
        <taxon>Campylobacterales</taxon>
        <taxon>Helicobacteraceae</taxon>
        <taxon>Helicobacter</taxon>
    </lineage>
</organism>
<reference evidence="2 3" key="1">
    <citation type="submission" date="2019-09" db="EMBL/GenBank/DDBJ databases">
        <title>Draft genome sequence of various Type strains from the CCUG.</title>
        <authorList>
            <person name="Pineiro-Iglesias B."/>
            <person name="Tunovic T."/>
            <person name="Unosson C."/>
            <person name="Inganas E."/>
            <person name="Ohlen M."/>
            <person name="Cardew S."/>
            <person name="Jensie-Markopoulos S."/>
            <person name="Salva-Serra F."/>
            <person name="Jaen-Luchoro D."/>
            <person name="Karlsson R."/>
            <person name="Svensson-Stadler L."/>
            <person name="Chun J."/>
            <person name="Moore E."/>
        </authorList>
    </citation>
    <scope>NUCLEOTIDE SEQUENCE [LARGE SCALE GENOMIC DNA]</scope>
    <source>
        <strain evidence="2 3">CCUG 32756T</strain>
    </source>
</reference>
<dbReference type="AlphaFoldDB" id="A0A5M9QK30"/>
<dbReference type="PANTHER" id="PTHR36302">
    <property type="entry name" value="BLR7088 PROTEIN"/>
    <property type="match status" value="1"/>
</dbReference>
<dbReference type="SUPFAM" id="SSF110087">
    <property type="entry name" value="DR1885-like metal-binding protein"/>
    <property type="match status" value="1"/>
</dbReference>
<gene>
    <name evidence="2" type="ORF">F4V45_06530</name>
</gene>
<evidence type="ECO:0000256" key="1">
    <source>
        <dbReference type="SAM" id="SignalP"/>
    </source>
</evidence>
<dbReference type="EMBL" id="VXKE01000019">
    <property type="protein sequence ID" value="KAA8708570.1"/>
    <property type="molecule type" value="Genomic_DNA"/>
</dbReference>
<comment type="caution">
    <text evidence="2">The sequence shown here is derived from an EMBL/GenBank/DDBJ whole genome shotgun (WGS) entry which is preliminary data.</text>
</comment>
<dbReference type="PANTHER" id="PTHR36302:SF1">
    <property type="entry name" value="COPPER CHAPERONE PCU(A)C"/>
    <property type="match status" value="1"/>
</dbReference>
<sequence>MKRQAKLSPIFLALTLWLGALHCSGAAKQDNAQNNAIEAQGFHAFATIDGSNISAAFGTLSNTSEQPIALQKATVINSTATAELHQSIKEKGVVKMLPVDSITIPAKQSVELAPGGLHIMLINLPKPLEAGKTIALELAFDNGTTLKIEAPIKGRNIRERVINKSDKHAHH</sequence>
<accession>A0A5M9QK30</accession>
<keyword evidence="1" id="KW-0732">Signal</keyword>
<dbReference type="RefSeq" id="WP_150337586.1">
    <property type="nucleotide sequence ID" value="NZ_JAERIX010000008.1"/>
</dbReference>
<dbReference type="InterPro" id="IPR058248">
    <property type="entry name" value="Lxx211020-like"/>
</dbReference>
<dbReference type="Pfam" id="PF04314">
    <property type="entry name" value="PCuAC"/>
    <property type="match status" value="1"/>
</dbReference>
<dbReference type="InterPro" id="IPR036182">
    <property type="entry name" value="PCuAC_sf"/>
</dbReference>
<name>A0A5M9QK30_9HELI</name>
<evidence type="ECO:0000313" key="2">
    <source>
        <dbReference type="EMBL" id="KAA8708570.1"/>
    </source>
</evidence>
<protein>
    <submittedName>
        <fullName evidence="2">Copper chaperone PCu(A)C</fullName>
    </submittedName>
</protein>
<feature type="chain" id="PRO_5024284694" evidence="1">
    <location>
        <begin position="23"/>
        <end position="171"/>
    </location>
</feature>
<dbReference type="Gene3D" id="2.60.40.1890">
    <property type="entry name" value="PCu(A)C copper chaperone"/>
    <property type="match status" value="1"/>
</dbReference>
<dbReference type="Proteomes" id="UP000323707">
    <property type="component" value="Unassembled WGS sequence"/>
</dbReference>
<dbReference type="InterPro" id="IPR007410">
    <property type="entry name" value="LpqE-like"/>
</dbReference>
<proteinExistence type="predicted"/>
<feature type="signal peptide" evidence="1">
    <location>
        <begin position="1"/>
        <end position="22"/>
    </location>
</feature>
<evidence type="ECO:0000313" key="3">
    <source>
        <dbReference type="Proteomes" id="UP000323707"/>
    </source>
</evidence>